<evidence type="ECO:0000259" key="2">
    <source>
        <dbReference type="Pfam" id="PF18456"/>
    </source>
</evidence>
<evidence type="ECO:0000313" key="4">
    <source>
        <dbReference type="Proteomes" id="UP000046187"/>
    </source>
</evidence>
<dbReference type="InterPro" id="IPR001279">
    <property type="entry name" value="Metallo-B-lactamas"/>
</dbReference>
<dbReference type="RefSeq" id="WP_053834196.1">
    <property type="nucleotide sequence ID" value="NZ_CXOI01000007.1"/>
</dbReference>
<name>A0A0K2ZD05_9XANT</name>
<dbReference type="PANTHER" id="PTHR43546">
    <property type="entry name" value="UPF0173 METAL-DEPENDENT HYDROLASE MJ1163-RELATED"/>
    <property type="match status" value="1"/>
</dbReference>
<dbReference type="AlphaFoldDB" id="A0A0K2ZD05"/>
<feature type="domain" description="Metallo-beta-lactamase" evidence="1">
    <location>
        <begin position="269"/>
        <end position="425"/>
    </location>
</feature>
<dbReference type="InterPro" id="IPR050114">
    <property type="entry name" value="UPF0173_UPF0282_UlaG_hydrolase"/>
</dbReference>
<dbReference type="InterPro" id="IPR041141">
    <property type="entry name" value="CmlA_N"/>
</dbReference>
<feature type="domain" description="Diiron non-heme beta-hydroxylase N-terminal" evidence="2">
    <location>
        <begin position="7"/>
        <end position="238"/>
    </location>
</feature>
<proteinExistence type="predicted"/>
<organism evidence="3 4">
    <name type="scientific">Xanthomonas graminis pv. arrhenatheri LMG 727</name>
    <dbReference type="NCBI Taxonomy" id="1195923"/>
    <lineage>
        <taxon>Bacteria</taxon>
        <taxon>Pseudomonadati</taxon>
        <taxon>Pseudomonadota</taxon>
        <taxon>Gammaproteobacteria</taxon>
        <taxon>Lysobacterales</taxon>
        <taxon>Lysobacteraceae</taxon>
        <taxon>Xanthomonas</taxon>
        <taxon>Xanthomonas translucens group</taxon>
        <taxon>Xanthomonas graminis</taxon>
    </lineage>
</organism>
<evidence type="ECO:0000313" key="3">
    <source>
        <dbReference type="EMBL" id="CTP83346.1"/>
    </source>
</evidence>
<dbReference type="Gene3D" id="3.60.15.10">
    <property type="entry name" value="Ribonuclease Z/Hydroxyacylglutathione hydrolase-like"/>
    <property type="match status" value="1"/>
</dbReference>
<dbReference type="PANTHER" id="PTHR43546:SF3">
    <property type="entry name" value="UPF0173 METAL-DEPENDENT HYDROLASE MJ1163"/>
    <property type="match status" value="1"/>
</dbReference>
<reference evidence="4" key="1">
    <citation type="submission" date="2015-07" db="EMBL/GenBank/DDBJ databases">
        <authorList>
            <person name="Wibberg D."/>
        </authorList>
    </citation>
    <scope>NUCLEOTIDE SEQUENCE [LARGE SCALE GENOMIC DNA]</scope>
</reference>
<sequence length="532" mass="59540">MSDAPRYLRANAVARPLLNHWILWDMLIPPVQSALVVAKQQLPILESYLRAPAQHAQAARDPVLMGGPWINYPTDKSTEIAQLLERTRAMQGDTLALAAALQALDDLLRRQATGQSLESLYAQIPAELAGLVELVYDLNDHPGLRLLEGLLYRSRFYRRDLQQFAFGLVERDWLPYERSTPVLESAETPVLNLPWDDTRLDALFCAERTPVVVDELAELIGITAAQRPGFASVFDLAPPAQRHRPPVAGVRIRYLGHACLLIESDQVSILIDPFVAYEYPTDLPRYTLADLPERIDYVLITHGHSDHIRPEILLRLRNRIGSVVVPHSAGRRLQDPSLKLMLQALGFERVIELHEFERIALPDGAITALPFLGEHSDLDIQGKAGYHVRIKGCSAACLADSCNLDPTLYRHIVAELGDIDALFLGMECEGSPLSWGYGHLLTRRIDPKLDRSRRDRGSHSDEAIALIEAWPARSAYVYAMGQEPWLNHVLAINQSGEHLGLREADRFLAYCRARGIDGERLFAMKELTLSAG</sequence>
<dbReference type="EMBL" id="CXOI01000007">
    <property type="protein sequence ID" value="CTP83346.1"/>
    <property type="molecule type" value="Genomic_DNA"/>
</dbReference>
<keyword evidence="4" id="KW-1185">Reference proteome</keyword>
<accession>A0A0K2ZD05</accession>
<gene>
    <name evidence="3" type="ORF">XTALMG727_0591</name>
</gene>
<protein>
    <submittedName>
        <fullName evidence="3">Polyketide synthase</fullName>
    </submittedName>
</protein>
<dbReference type="SUPFAM" id="SSF56281">
    <property type="entry name" value="Metallo-hydrolase/oxidoreductase"/>
    <property type="match status" value="1"/>
</dbReference>
<dbReference type="Pfam" id="PF12706">
    <property type="entry name" value="Lactamase_B_2"/>
    <property type="match status" value="1"/>
</dbReference>
<dbReference type="SMR" id="A0A0K2ZD05"/>
<dbReference type="Proteomes" id="UP000046187">
    <property type="component" value="Unassembled WGS sequence"/>
</dbReference>
<dbReference type="InterPro" id="IPR036866">
    <property type="entry name" value="RibonucZ/Hydroxyglut_hydro"/>
</dbReference>
<dbReference type="Pfam" id="PF18456">
    <property type="entry name" value="CmlA_N"/>
    <property type="match status" value="1"/>
</dbReference>
<evidence type="ECO:0000259" key="1">
    <source>
        <dbReference type="Pfam" id="PF12706"/>
    </source>
</evidence>